<dbReference type="AlphaFoldDB" id="A0A9P8FLY0"/>
<feature type="region of interest" description="Disordered" evidence="2">
    <location>
        <begin position="169"/>
        <end position="204"/>
    </location>
</feature>
<feature type="non-terminal residue" evidence="3">
    <location>
        <position position="566"/>
    </location>
</feature>
<feature type="compositionally biased region" description="Polar residues" evidence="2">
    <location>
        <begin position="419"/>
        <end position="428"/>
    </location>
</feature>
<feature type="coiled-coil region" evidence="1">
    <location>
        <begin position="494"/>
        <end position="539"/>
    </location>
</feature>
<dbReference type="Proteomes" id="UP000729357">
    <property type="component" value="Unassembled WGS sequence"/>
</dbReference>
<feature type="coiled-coil region" evidence="1">
    <location>
        <begin position="297"/>
        <end position="324"/>
    </location>
</feature>
<evidence type="ECO:0000256" key="2">
    <source>
        <dbReference type="SAM" id="MobiDB-lite"/>
    </source>
</evidence>
<organism evidence="3 4">
    <name type="scientific">Aureobasidium melanogenum</name>
    <name type="common">Aureobasidium pullulans var. melanogenum</name>
    <dbReference type="NCBI Taxonomy" id="46634"/>
    <lineage>
        <taxon>Eukaryota</taxon>
        <taxon>Fungi</taxon>
        <taxon>Dikarya</taxon>
        <taxon>Ascomycota</taxon>
        <taxon>Pezizomycotina</taxon>
        <taxon>Dothideomycetes</taxon>
        <taxon>Dothideomycetidae</taxon>
        <taxon>Dothideales</taxon>
        <taxon>Saccotheciaceae</taxon>
        <taxon>Aureobasidium</taxon>
    </lineage>
</organism>
<keyword evidence="1" id="KW-0175">Coiled coil</keyword>
<feature type="region of interest" description="Disordered" evidence="2">
    <location>
        <begin position="324"/>
        <end position="361"/>
    </location>
</feature>
<reference evidence="3" key="1">
    <citation type="journal article" date="2021" name="J Fungi (Basel)">
        <title>Virulence traits and population genomics of the black yeast Aureobasidium melanogenum.</title>
        <authorList>
            <person name="Cernosa A."/>
            <person name="Sun X."/>
            <person name="Gostincar C."/>
            <person name="Fang C."/>
            <person name="Gunde-Cimerman N."/>
            <person name="Song Z."/>
        </authorList>
    </citation>
    <scope>NUCLEOTIDE SEQUENCE</scope>
    <source>
        <strain evidence="3">EXF-9298</strain>
    </source>
</reference>
<evidence type="ECO:0000313" key="3">
    <source>
        <dbReference type="EMBL" id="KAG9977362.1"/>
    </source>
</evidence>
<reference evidence="3" key="2">
    <citation type="submission" date="2021-08" db="EMBL/GenBank/DDBJ databases">
        <authorList>
            <person name="Gostincar C."/>
            <person name="Sun X."/>
            <person name="Song Z."/>
            <person name="Gunde-Cimerman N."/>
        </authorList>
    </citation>
    <scope>NUCLEOTIDE SEQUENCE</scope>
    <source>
        <strain evidence="3">EXF-9298</strain>
    </source>
</reference>
<name>A0A9P8FLY0_AURME</name>
<protein>
    <submittedName>
        <fullName evidence="3">Uncharacterized protein</fullName>
    </submittedName>
</protein>
<evidence type="ECO:0000313" key="4">
    <source>
        <dbReference type="Proteomes" id="UP000729357"/>
    </source>
</evidence>
<keyword evidence="4" id="KW-1185">Reference proteome</keyword>
<feature type="region of interest" description="Disordered" evidence="2">
    <location>
        <begin position="119"/>
        <end position="150"/>
    </location>
</feature>
<accession>A0A9P8FLY0</accession>
<feature type="region of interest" description="Disordered" evidence="2">
    <location>
        <begin position="1"/>
        <end position="26"/>
    </location>
</feature>
<sequence>MSAQNSPLPSPGPATRIKRPAPPRNAVVHREHPPLYAGDFNNNLSKDMYWWEKLDVNDPEEKRVLLAMYYGEERRPRCTVCEKQNRACMWFLGEEEQTHKSCVKCRRVHATCKPSRNRNMETDVNDSRPSIEVSPETNQQHCTSLRKRKASELTDDQTEVIFVRSQENQYAEKLESTPKNRFGTPLRSGPSWEDSGPTLDDETQVNTLAEQSTTAAERRDGRLSSITLGADDNTMPGFNQIEKGLYTIIDERYKAELDSLRTMIKKQAADHQAQMMALRADCTRRGQNGEAVDENQIDKLETQIETERSNRRWLEDEITRLKARRASSATDTIKEPSHTQDDEDGHSSSHQPPVMHNRSVTTHGRNGAAIEQLDDRPPAKRHKISSLKFRSIVQEDSDDEVPIKTILGQRKPKIRHGANTMQPRSMSPRSRDTIQVAGSQSKDRRRTVIEIPDSPSPSPLFCSTNESPELDQARYTEVEFQPNDFSTVTGTANYNQIQERLRVLETENQSEKRQNQDRVRRLEEQISVLREEQDHKLNEKIRGLRKNMNYGFNQLMMQQPKEKKKS</sequence>
<comment type="caution">
    <text evidence="3">The sequence shown here is derived from an EMBL/GenBank/DDBJ whole genome shotgun (WGS) entry which is preliminary data.</text>
</comment>
<proteinExistence type="predicted"/>
<evidence type="ECO:0000256" key="1">
    <source>
        <dbReference type="SAM" id="Coils"/>
    </source>
</evidence>
<dbReference type="EMBL" id="JAHFXS010001465">
    <property type="protein sequence ID" value="KAG9977362.1"/>
    <property type="molecule type" value="Genomic_DNA"/>
</dbReference>
<gene>
    <name evidence="3" type="ORF">KCU98_g10111</name>
</gene>
<feature type="region of interest" description="Disordered" evidence="2">
    <location>
        <begin position="415"/>
        <end position="443"/>
    </location>
</feature>